<dbReference type="Proteomes" id="UP000590460">
    <property type="component" value="Unassembled WGS sequence"/>
</dbReference>
<dbReference type="GO" id="GO:0003677">
    <property type="term" value="F:DNA binding"/>
    <property type="evidence" value="ECO:0007669"/>
    <property type="project" value="UniProtKB-KW"/>
</dbReference>
<dbReference type="InterPro" id="IPR039424">
    <property type="entry name" value="SBP_5"/>
</dbReference>
<dbReference type="PANTHER" id="PTHR30290:SF72">
    <property type="entry name" value="HTH-TYPE TRANSCRIPTIONAL REGULATOR SGRR"/>
    <property type="match status" value="1"/>
</dbReference>
<feature type="domain" description="Solute-binding protein family 5" evidence="2">
    <location>
        <begin position="166"/>
        <end position="482"/>
    </location>
</feature>
<evidence type="ECO:0000313" key="4">
    <source>
        <dbReference type="EMBL" id="NKZ18342.1"/>
    </source>
</evidence>
<dbReference type="AlphaFoldDB" id="A0A846ZGW7"/>
<keyword evidence="1" id="KW-0238">DNA-binding</keyword>
<dbReference type="Gene3D" id="3.10.105.10">
    <property type="entry name" value="Dipeptide-binding Protein, Domain 3"/>
    <property type="match status" value="1"/>
</dbReference>
<dbReference type="InterPro" id="IPR025370">
    <property type="entry name" value="SgrR_HTH_N"/>
</dbReference>
<dbReference type="SUPFAM" id="SSF53850">
    <property type="entry name" value="Periplasmic binding protein-like II"/>
    <property type="match status" value="1"/>
</dbReference>
<dbReference type="GO" id="GO:0015833">
    <property type="term" value="P:peptide transport"/>
    <property type="evidence" value="ECO:0007669"/>
    <property type="project" value="TreeGrafter"/>
</dbReference>
<evidence type="ECO:0000313" key="5">
    <source>
        <dbReference type="Proteomes" id="UP000590460"/>
    </source>
</evidence>
<evidence type="ECO:0000256" key="1">
    <source>
        <dbReference type="ARBA" id="ARBA00023125"/>
    </source>
</evidence>
<dbReference type="PANTHER" id="PTHR30290">
    <property type="entry name" value="PERIPLASMIC BINDING COMPONENT OF ABC TRANSPORTER"/>
    <property type="match status" value="1"/>
</dbReference>
<gene>
    <name evidence="4" type="ORF">HF966_04020</name>
</gene>
<evidence type="ECO:0000259" key="2">
    <source>
        <dbReference type="Pfam" id="PF00496"/>
    </source>
</evidence>
<dbReference type="Pfam" id="PF00496">
    <property type="entry name" value="SBP_bac_5"/>
    <property type="match status" value="1"/>
</dbReference>
<dbReference type="RefSeq" id="WP_168676483.1">
    <property type="nucleotide sequence ID" value="NZ_BPKV01000005.1"/>
</dbReference>
<evidence type="ECO:0000259" key="3">
    <source>
        <dbReference type="Pfam" id="PF12793"/>
    </source>
</evidence>
<dbReference type="EMBL" id="JAAXPO010000004">
    <property type="protein sequence ID" value="NKZ18342.1"/>
    <property type="molecule type" value="Genomic_DNA"/>
</dbReference>
<protein>
    <recommendedName>
        <fullName evidence="6">ABC transporter substrate-binding protein</fullName>
    </recommendedName>
</protein>
<dbReference type="Pfam" id="PF12793">
    <property type="entry name" value="SgrR_N"/>
    <property type="match status" value="1"/>
</dbReference>
<organism evidence="4 5">
    <name type="scientific">Leuconostoc holzapfelii</name>
    <dbReference type="NCBI Taxonomy" id="434464"/>
    <lineage>
        <taxon>Bacteria</taxon>
        <taxon>Bacillati</taxon>
        <taxon>Bacillota</taxon>
        <taxon>Bacilli</taxon>
        <taxon>Lactobacillales</taxon>
        <taxon>Lactobacillaceae</taxon>
        <taxon>Leuconostoc</taxon>
    </lineage>
</organism>
<dbReference type="Gene3D" id="3.40.190.10">
    <property type="entry name" value="Periplasmic binding protein-like II"/>
    <property type="match status" value="1"/>
</dbReference>
<comment type="caution">
    <text evidence="4">The sequence shown here is derived from an EMBL/GenBank/DDBJ whole genome shotgun (WGS) entry which is preliminary data.</text>
</comment>
<dbReference type="InterPro" id="IPR000914">
    <property type="entry name" value="SBP_5_dom"/>
</dbReference>
<evidence type="ECO:0008006" key="6">
    <source>
        <dbReference type="Google" id="ProtNLM"/>
    </source>
</evidence>
<accession>A0A846ZGW7</accession>
<feature type="domain" description="Transcriptional regulator SgrR N-terminal HTH" evidence="3">
    <location>
        <begin position="4"/>
        <end position="96"/>
    </location>
</feature>
<dbReference type="GO" id="GO:1904680">
    <property type="term" value="F:peptide transmembrane transporter activity"/>
    <property type="evidence" value="ECO:0007669"/>
    <property type="project" value="TreeGrafter"/>
</dbReference>
<reference evidence="4 5" key="1">
    <citation type="submission" date="2020-04" db="EMBL/GenBank/DDBJ databases">
        <title>MicrobeNet Type strains.</title>
        <authorList>
            <person name="Nicholson A.C."/>
        </authorList>
    </citation>
    <scope>NUCLEOTIDE SEQUENCE [LARGE SCALE GENOMIC DNA]</scope>
    <source>
        <strain evidence="4 5">CCUG 54536</strain>
    </source>
</reference>
<name>A0A846ZGW7_9LACO</name>
<sequence>MLKREYIELRVRYLTRGQVITVRTQELATFWHISNKQVQRRLHFYESKKWLTYEPGHGRGHVSRLTFLHDFREEIVAELADAMRYSDHARILYLMQLAVPSSWLADYRQTFTNFLGVQTTPANKRVLRQIMTRPITTLDPVAVSIYHEYRLVLQLGDTLLNYDKILKPGLAHHWQSDDAKKVWTFYLRKGVPFHNGKVMTAIDVKNTFERVRRQLGEAYWQLANLKTMTVIGLDVIQFEFKEPEPTFPRFITDAKYVIIDCDVPFDIVNWVGTGAFQISEKTATTLKLQAFDHYYGLRAMIDEVEYLITDNTHIAEQLFNPEDYGYFNYIKTKRLVPGAEFIIANLQRKSVIQNQRVRAALYDVIDMRFFDQKTGTIASHYDKLDTVVDTEKSLERAKKRLKQANYANEPIVLATLAHIKPAQDMADWIQKRARQVGINLQVITFNFHQDYYTDFLEKEADLVMLADIPMNPDVFSYLEFITNPTLLIQKMLPAAQRATLQDMVRLFKRASSAEEQHGIYLQIDNWLVDQNILIYTIHAVRDVYIHQFLANDAYEFDYKNAW</sequence>
<proteinExistence type="predicted"/>